<dbReference type="CDD" id="cd06558">
    <property type="entry name" value="crotonase-like"/>
    <property type="match status" value="1"/>
</dbReference>
<dbReference type="Gene3D" id="3.90.226.10">
    <property type="entry name" value="2-enoyl-CoA Hydratase, Chain A, domain 1"/>
    <property type="match status" value="1"/>
</dbReference>
<proteinExistence type="inferred from homology"/>
<keyword evidence="3" id="KW-1185">Reference proteome</keyword>
<dbReference type="EMBL" id="BLAE01000017">
    <property type="protein sequence ID" value="GES09721.1"/>
    <property type="molecule type" value="Genomic_DNA"/>
</dbReference>
<dbReference type="InterPro" id="IPR001753">
    <property type="entry name" value="Enoyl-CoA_hydra/iso"/>
</dbReference>
<reference evidence="2 3" key="1">
    <citation type="submission" date="2019-10" db="EMBL/GenBank/DDBJ databases">
        <title>Whole genome shotgun sequence of Acrocarpospora macrocephala NBRC 16266.</title>
        <authorList>
            <person name="Ichikawa N."/>
            <person name="Kimura A."/>
            <person name="Kitahashi Y."/>
            <person name="Komaki H."/>
            <person name="Oguchi A."/>
        </authorList>
    </citation>
    <scope>NUCLEOTIDE SEQUENCE [LARGE SCALE GENOMIC DNA]</scope>
    <source>
        <strain evidence="2 3">NBRC 16266</strain>
    </source>
</reference>
<evidence type="ECO:0000313" key="3">
    <source>
        <dbReference type="Proteomes" id="UP000331127"/>
    </source>
</evidence>
<dbReference type="PANTHER" id="PTHR42964">
    <property type="entry name" value="ENOYL-COA HYDRATASE"/>
    <property type="match status" value="1"/>
</dbReference>
<evidence type="ECO:0000313" key="2">
    <source>
        <dbReference type="EMBL" id="GES09721.1"/>
    </source>
</evidence>
<name>A0A5M3WR05_9ACTN</name>
<protein>
    <submittedName>
        <fullName evidence="2">Enoyl-CoA hydratase</fullName>
    </submittedName>
</protein>
<sequence length="274" mass="29401">MSSWVKLVVDEDEAAGIVCVTLNRPEKRNALDTELLSEYSSVLESYLGSPTIRVIVTRGAGTVFCAGMDLHDLKDWAHRWDTGEVAWSDAGPLSRAMRLLREHTCITVASVQGVCAGGGIALVVAHDLAVASDTARFILPDTARGSFGAVAAAALHFAVPTKVAFDMQLTGRELLGPEAMSLGLVSRSVPPDRLPAETEEVAAQVASRRREPLIHAKMARRLNEGRPLMDTMSVDLLVRTKQDVVRNSFSDVTGFLASRKGAADAPPEASQAIR</sequence>
<comment type="caution">
    <text evidence="2">The sequence shown here is derived from an EMBL/GenBank/DDBJ whole genome shotgun (WGS) entry which is preliminary data.</text>
</comment>
<dbReference type="AlphaFoldDB" id="A0A5M3WR05"/>
<organism evidence="2 3">
    <name type="scientific">Acrocarpospora macrocephala</name>
    <dbReference type="NCBI Taxonomy" id="150177"/>
    <lineage>
        <taxon>Bacteria</taxon>
        <taxon>Bacillati</taxon>
        <taxon>Actinomycetota</taxon>
        <taxon>Actinomycetes</taxon>
        <taxon>Streptosporangiales</taxon>
        <taxon>Streptosporangiaceae</taxon>
        <taxon>Acrocarpospora</taxon>
    </lineage>
</organism>
<dbReference type="Pfam" id="PF00378">
    <property type="entry name" value="ECH_1"/>
    <property type="match status" value="1"/>
</dbReference>
<dbReference type="InterPro" id="IPR029045">
    <property type="entry name" value="ClpP/crotonase-like_dom_sf"/>
</dbReference>
<comment type="similarity">
    <text evidence="1">Belongs to the enoyl-CoA hydratase/isomerase family.</text>
</comment>
<dbReference type="GO" id="GO:0008300">
    <property type="term" value="P:isoprenoid catabolic process"/>
    <property type="evidence" value="ECO:0007669"/>
    <property type="project" value="TreeGrafter"/>
</dbReference>
<evidence type="ECO:0000256" key="1">
    <source>
        <dbReference type="ARBA" id="ARBA00005254"/>
    </source>
</evidence>
<dbReference type="Proteomes" id="UP000331127">
    <property type="component" value="Unassembled WGS sequence"/>
</dbReference>
<accession>A0A5M3WR05</accession>
<dbReference type="PANTHER" id="PTHR42964:SF1">
    <property type="entry name" value="POLYKETIDE BIOSYNTHESIS ENOYL-COA HYDRATASE PKSH-RELATED"/>
    <property type="match status" value="1"/>
</dbReference>
<dbReference type="RefSeq" id="WP_170322514.1">
    <property type="nucleotide sequence ID" value="NZ_BAAAHL010000027.1"/>
</dbReference>
<dbReference type="SUPFAM" id="SSF52096">
    <property type="entry name" value="ClpP/crotonase"/>
    <property type="match status" value="1"/>
</dbReference>
<dbReference type="GO" id="GO:0003824">
    <property type="term" value="F:catalytic activity"/>
    <property type="evidence" value="ECO:0007669"/>
    <property type="project" value="UniProtKB-ARBA"/>
</dbReference>
<gene>
    <name evidence="2" type="primary">fadB</name>
    <name evidence="2" type="ORF">Amac_033170</name>
</gene>
<dbReference type="InterPro" id="IPR051683">
    <property type="entry name" value="Enoyl-CoA_Hydratase/Isomerase"/>
</dbReference>